<evidence type="ECO:0000313" key="2">
    <source>
        <dbReference type="EMBL" id="WIM70825.1"/>
    </source>
</evidence>
<keyword evidence="1" id="KW-0472">Membrane</keyword>
<dbReference type="Proteomes" id="UP001238805">
    <property type="component" value="Chromosome"/>
</dbReference>
<reference evidence="2 3" key="1">
    <citation type="submission" date="2023-05" db="EMBL/GenBank/DDBJ databases">
        <title>Corynebacterium suedekumii sp. nov. and Corynebacterium breve sp. nov. isolated from raw cow's milk.</title>
        <authorList>
            <person name="Baer M.K."/>
            <person name="Mehl L."/>
            <person name="Hellmuth R."/>
            <person name="Marke G."/>
            <person name="Lipski A."/>
        </authorList>
    </citation>
    <scope>NUCLEOTIDE SEQUENCE [LARGE SCALE GENOMIC DNA]</scope>
    <source>
        <strain evidence="2 3">LM112</strain>
    </source>
</reference>
<keyword evidence="3" id="KW-1185">Reference proteome</keyword>
<organism evidence="2 3">
    <name type="scientific">Corynebacterium suedekumii</name>
    <dbReference type="NCBI Taxonomy" id="3049801"/>
    <lineage>
        <taxon>Bacteria</taxon>
        <taxon>Bacillati</taxon>
        <taxon>Actinomycetota</taxon>
        <taxon>Actinomycetes</taxon>
        <taxon>Mycobacteriales</taxon>
        <taxon>Corynebacteriaceae</taxon>
        <taxon>Corynebacterium</taxon>
    </lineage>
</organism>
<sequence>MFIRAADWAHAREFGCPAGVQLRRVLHELTGPPRVGACTLAAPVPLGWEGIREVTVTWPALSPGVDAAVLAHPGPLTAAIRARVEAGPCLILVVPDLRSPERLRAEIEASLVTVRTRLLAGELNALARRHPGHAAALTAIAGVAPALSATPRVPQVTVIGPDPATRAVAVADLSGTDLVDHAEVDAVIAAAPPGGWTDADAVTLADAARRTGRLVSTAPLPAGVEGTVVRPGLPLLDALHLALARPRTLPTARPGAWERAAAGLERRRLAHADAELTRLLDRAREDGAGVAADLGTLAADHGRMLGPRPDPLPVMAQALLVAAAAGVTVGRLTWALHPAGAVVAGCAVAAVTGWLRWRSGRRYAWARWAEREGAHLRRHLAAPGMTSTGPGAWLRRELARAQD</sequence>
<protein>
    <submittedName>
        <fullName evidence="2">Uncharacterized protein</fullName>
    </submittedName>
</protein>
<dbReference type="EMBL" id="CP126970">
    <property type="protein sequence ID" value="WIM70825.1"/>
    <property type="molecule type" value="Genomic_DNA"/>
</dbReference>
<accession>A0ABY8VPV8</accession>
<keyword evidence="1" id="KW-1133">Transmembrane helix</keyword>
<evidence type="ECO:0000313" key="3">
    <source>
        <dbReference type="Proteomes" id="UP001238805"/>
    </source>
</evidence>
<dbReference type="RefSeq" id="WP_284875405.1">
    <property type="nucleotide sequence ID" value="NZ_CP126970.1"/>
</dbReference>
<keyword evidence="1" id="KW-0812">Transmembrane</keyword>
<feature type="transmembrane region" description="Helical" evidence="1">
    <location>
        <begin position="335"/>
        <end position="357"/>
    </location>
</feature>
<evidence type="ECO:0000256" key="1">
    <source>
        <dbReference type="SAM" id="Phobius"/>
    </source>
</evidence>
<proteinExistence type="predicted"/>
<name>A0ABY8VPV8_9CORY</name>
<gene>
    <name evidence="2" type="ORF">QP029_03090</name>
</gene>